<dbReference type="RefSeq" id="WP_135246234.1">
    <property type="nucleotide sequence ID" value="NZ_SIHO01000002.1"/>
</dbReference>
<name>A0A4Y9EPE0_9SPHN</name>
<reference evidence="1 2" key="1">
    <citation type="submission" date="2019-02" db="EMBL/GenBank/DDBJ databases">
        <title>Polymorphobacter sp. isolated from the lake at the Tibet of China.</title>
        <authorList>
            <person name="Li A."/>
        </authorList>
    </citation>
    <scope>NUCLEOTIDE SEQUENCE [LARGE SCALE GENOMIC DNA]</scope>
    <source>
        <strain evidence="1 2">DJ1R-1</strain>
    </source>
</reference>
<gene>
    <name evidence="1" type="ORF">EUV02_10845</name>
</gene>
<dbReference type="AlphaFoldDB" id="A0A4Y9EPE0"/>
<evidence type="ECO:0000313" key="1">
    <source>
        <dbReference type="EMBL" id="TFU03641.1"/>
    </source>
</evidence>
<dbReference type="EMBL" id="SIHO01000002">
    <property type="protein sequence ID" value="TFU03641.1"/>
    <property type="molecule type" value="Genomic_DNA"/>
</dbReference>
<organism evidence="1 2">
    <name type="scientific">Glacieibacterium arshaanense</name>
    <dbReference type="NCBI Taxonomy" id="2511025"/>
    <lineage>
        <taxon>Bacteria</taxon>
        <taxon>Pseudomonadati</taxon>
        <taxon>Pseudomonadota</taxon>
        <taxon>Alphaproteobacteria</taxon>
        <taxon>Sphingomonadales</taxon>
        <taxon>Sphingosinicellaceae</taxon>
        <taxon>Glacieibacterium</taxon>
    </lineage>
</organism>
<evidence type="ECO:0000313" key="2">
    <source>
        <dbReference type="Proteomes" id="UP000297737"/>
    </source>
</evidence>
<protein>
    <submittedName>
        <fullName evidence="1">Uncharacterized protein</fullName>
    </submittedName>
</protein>
<proteinExistence type="predicted"/>
<keyword evidence="2" id="KW-1185">Reference proteome</keyword>
<dbReference type="OrthoDB" id="7583152at2"/>
<accession>A0A4Y9EPE0</accession>
<sequence length="173" mass="17672">MRSLIIVALIALPACAQSKDKWPSLAPRAIESATPGSAAPAQPASVSAPAAAVIDANARLTVIGREVDTLETRWNLQSKATTTAVAAAKGSAPSSEVWSTAQLELTRLNQLGNQIDDMRVRLDRIAGDLAVAANGGADARASIAATGAMIARVQALGAQHSAAFRAADAALPR</sequence>
<comment type="caution">
    <text evidence="1">The sequence shown here is derived from an EMBL/GenBank/DDBJ whole genome shotgun (WGS) entry which is preliminary data.</text>
</comment>
<dbReference type="Proteomes" id="UP000297737">
    <property type="component" value="Unassembled WGS sequence"/>
</dbReference>